<proteinExistence type="predicted"/>
<reference evidence="3" key="1">
    <citation type="submission" date="2018-11" db="EMBL/GenBank/DDBJ databases">
        <authorList>
            <person name="Alioto T."/>
            <person name="Alioto T."/>
        </authorList>
    </citation>
    <scope>NUCLEOTIDE SEQUENCE</scope>
</reference>
<protein>
    <recommendedName>
        <fullName evidence="2">C1q domain-containing protein</fullName>
    </recommendedName>
</protein>
<dbReference type="Gene3D" id="2.60.120.40">
    <property type="match status" value="1"/>
</dbReference>
<keyword evidence="1" id="KW-0175">Coiled coil</keyword>
<feature type="coiled-coil region" evidence="1">
    <location>
        <begin position="141"/>
        <end position="186"/>
    </location>
</feature>
<evidence type="ECO:0000259" key="2">
    <source>
        <dbReference type="Pfam" id="PF00386"/>
    </source>
</evidence>
<evidence type="ECO:0000313" key="4">
    <source>
        <dbReference type="Proteomes" id="UP000596742"/>
    </source>
</evidence>
<sequence>MNYSCKCQDLETFVAPIVDNSGAPLVAIVNTTNTISHIVRSIEKPIRDIINSTIECQINEKLKEDIVLSKVLGNVNNKFDALQQKMDEHMGDNHNQMTEVKQDIATLRKEMAERIAREILEKFSNLTRAISNVNTNQDVKVKKLTNNMDAMQLELQQKDEHIGDNRNQITEVKQNMAKSLKETEERITRENLDKWKNLTRTVGTENKDLIEKVKTLTNSVDVMQSDLKETIMSVDSNVTNLEEKLEKHLGSLEMLRSNLLELTVNTSTIQTAIRYIKTTADINNGTLSVHFKKLDDLKATVNEMNSRVALSACVAHTHIAYRPSTIKFPNIITSKGITNQHVTSFKSSGVFVCEVPGLYHISVVIMSGENGATFKISKNNGELMNGYINNYYKNYGYYYHSNAAIVVTDLQKGDSIDIKTVDTTMSIYGYYYSCLTIVKVK</sequence>
<feature type="domain" description="C1q" evidence="2">
    <location>
        <begin position="331"/>
        <end position="422"/>
    </location>
</feature>
<dbReference type="Pfam" id="PF00386">
    <property type="entry name" value="C1q"/>
    <property type="match status" value="1"/>
</dbReference>
<dbReference type="SUPFAM" id="SSF49842">
    <property type="entry name" value="TNF-like"/>
    <property type="match status" value="1"/>
</dbReference>
<organism evidence="3 4">
    <name type="scientific">Mytilus galloprovincialis</name>
    <name type="common">Mediterranean mussel</name>
    <dbReference type="NCBI Taxonomy" id="29158"/>
    <lineage>
        <taxon>Eukaryota</taxon>
        <taxon>Metazoa</taxon>
        <taxon>Spiralia</taxon>
        <taxon>Lophotrochozoa</taxon>
        <taxon>Mollusca</taxon>
        <taxon>Bivalvia</taxon>
        <taxon>Autobranchia</taxon>
        <taxon>Pteriomorphia</taxon>
        <taxon>Mytilida</taxon>
        <taxon>Mytiloidea</taxon>
        <taxon>Mytilidae</taxon>
        <taxon>Mytilinae</taxon>
        <taxon>Mytilus</taxon>
    </lineage>
</organism>
<accession>A0A8B6DWD6</accession>
<keyword evidence="4" id="KW-1185">Reference proteome</keyword>
<dbReference type="InterPro" id="IPR001073">
    <property type="entry name" value="C1q_dom"/>
</dbReference>
<dbReference type="AlphaFoldDB" id="A0A8B6DWD6"/>
<evidence type="ECO:0000256" key="1">
    <source>
        <dbReference type="SAM" id="Coils"/>
    </source>
</evidence>
<gene>
    <name evidence="3" type="ORF">MGAL_10B003814</name>
</gene>
<name>A0A8B6DWD6_MYTGA</name>
<dbReference type="Proteomes" id="UP000596742">
    <property type="component" value="Unassembled WGS sequence"/>
</dbReference>
<dbReference type="InterPro" id="IPR008983">
    <property type="entry name" value="Tumour_necrosis_fac-like_dom"/>
</dbReference>
<dbReference type="EMBL" id="UYJE01004102">
    <property type="protein sequence ID" value="VDI25034.1"/>
    <property type="molecule type" value="Genomic_DNA"/>
</dbReference>
<dbReference type="OrthoDB" id="10337414at2759"/>
<comment type="caution">
    <text evidence="3">The sequence shown here is derived from an EMBL/GenBank/DDBJ whole genome shotgun (WGS) entry which is preliminary data.</text>
</comment>
<evidence type="ECO:0000313" key="3">
    <source>
        <dbReference type="EMBL" id="VDI25034.1"/>
    </source>
</evidence>